<keyword evidence="2" id="KW-0732">Signal</keyword>
<accession>A0A8H6RNT8</accession>
<reference evidence="3" key="1">
    <citation type="submission" date="2020-04" db="EMBL/GenBank/DDBJ databases">
        <title>Draft genome resource of the tomato pathogen Pseudocercospora fuligena.</title>
        <authorList>
            <person name="Zaccaron A."/>
        </authorList>
    </citation>
    <scope>NUCLEOTIDE SEQUENCE</scope>
    <source>
        <strain evidence="3">PF001</strain>
    </source>
</reference>
<evidence type="ECO:0000313" key="4">
    <source>
        <dbReference type="Proteomes" id="UP000660729"/>
    </source>
</evidence>
<dbReference type="OrthoDB" id="3909290at2759"/>
<gene>
    <name evidence="3" type="ORF">HII31_04237</name>
</gene>
<organism evidence="3 4">
    <name type="scientific">Pseudocercospora fuligena</name>
    <dbReference type="NCBI Taxonomy" id="685502"/>
    <lineage>
        <taxon>Eukaryota</taxon>
        <taxon>Fungi</taxon>
        <taxon>Dikarya</taxon>
        <taxon>Ascomycota</taxon>
        <taxon>Pezizomycotina</taxon>
        <taxon>Dothideomycetes</taxon>
        <taxon>Dothideomycetidae</taxon>
        <taxon>Mycosphaerellales</taxon>
        <taxon>Mycosphaerellaceae</taxon>
        <taxon>Pseudocercospora</taxon>
    </lineage>
</organism>
<evidence type="ECO:0000256" key="1">
    <source>
        <dbReference type="SAM" id="MobiDB-lite"/>
    </source>
</evidence>
<dbReference type="EMBL" id="JABCIY010000061">
    <property type="protein sequence ID" value="KAF7194432.1"/>
    <property type="molecule type" value="Genomic_DNA"/>
</dbReference>
<evidence type="ECO:0000256" key="2">
    <source>
        <dbReference type="SAM" id="SignalP"/>
    </source>
</evidence>
<feature type="chain" id="PRO_5034213215" evidence="2">
    <location>
        <begin position="19"/>
        <end position="277"/>
    </location>
</feature>
<feature type="signal peptide" evidence="2">
    <location>
        <begin position="1"/>
        <end position="18"/>
    </location>
</feature>
<proteinExistence type="predicted"/>
<keyword evidence="4" id="KW-1185">Reference proteome</keyword>
<protein>
    <submittedName>
        <fullName evidence="3">Uncharacterized protein</fullName>
    </submittedName>
</protein>
<dbReference type="Proteomes" id="UP000660729">
    <property type="component" value="Unassembled WGS sequence"/>
</dbReference>
<evidence type="ECO:0000313" key="3">
    <source>
        <dbReference type="EMBL" id="KAF7194432.1"/>
    </source>
</evidence>
<feature type="region of interest" description="Disordered" evidence="1">
    <location>
        <begin position="230"/>
        <end position="256"/>
    </location>
</feature>
<sequence>MKSTQAILVTAIAVLANAQSHGQEEYLVSVCQPNNSSNMPDFNAPCNAIAAIQAQCIYGPDYLSVINSAYDALKRRQSDDSDDDIPTQSNDTQRVCLCESQFWDLANGCFSCYKKHGGEMDGAGSISEDTLSSISSEYCAATVTPTAGLADYLFALASSLEPGTTQTGSAQTSVSYLDSIGNKTEVSYYYTPSVTGSAAWVVAQPTGSGSSVAYSTTNVDDGQIRATASANNAAASGGSGTQTGSGAQSTESGSSAGKHEAMAAAGLLGLVGLVAVL</sequence>
<name>A0A8H6RNT8_9PEZI</name>
<dbReference type="AlphaFoldDB" id="A0A8H6RNT8"/>
<feature type="compositionally biased region" description="Low complexity" evidence="1">
    <location>
        <begin position="244"/>
        <end position="256"/>
    </location>
</feature>
<comment type="caution">
    <text evidence="3">The sequence shown here is derived from an EMBL/GenBank/DDBJ whole genome shotgun (WGS) entry which is preliminary data.</text>
</comment>